<dbReference type="CDD" id="cd00564">
    <property type="entry name" value="TMP_TenI"/>
    <property type="match status" value="1"/>
</dbReference>
<keyword evidence="5 10" id="KW-0460">Magnesium</keyword>
<evidence type="ECO:0000256" key="6">
    <source>
        <dbReference type="ARBA" id="ARBA00022977"/>
    </source>
</evidence>
<dbReference type="Proteomes" id="UP001500943">
    <property type="component" value="Unassembled WGS sequence"/>
</dbReference>
<reference evidence="15" key="1">
    <citation type="journal article" date="2019" name="Int. J. Syst. Evol. Microbiol.">
        <title>The Global Catalogue of Microorganisms (GCM) 10K type strain sequencing project: providing services to taxonomists for standard genome sequencing and annotation.</title>
        <authorList>
            <consortium name="The Broad Institute Genomics Platform"/>
            <consortium name="The Broad Institute Genome Sequencing Center for Infectious Disease"/>
            <person name="Wu L."/>
            <person name="Ma J."/>
        </authorList>
    </citation>
    <scope>NUCLEOTIDE SEQUENCE [LARGE SCALE GENOMIC DNA]</scope>
    <source>
        <strain evidence="15">JCM 12762</strain>
    </source>
</reference>
<feature type="binding site" evidence="10">
    <location>
        <begin position="209"/>
        <end position="210"/>
    </location>
    <ligand>
        <name>2-[(2R,5Z)-2-carboxy-4-methylthiazol-5(2H)-ylidene]ethyl phosphate</name>
        <dbReference type="ChEBI" id="CHEBI:62899"/>
    </ligand>
</feature>
<evidence type="ECO:0000313" key="14">
    <source>
        <dbReference type="EMBL" id="GAA1206903.1"/>
    </source>
</evidence>
<feature type="binding site" evidence="10">
    <location>
        <position position="189"/>
    </location>
    <ligand>
        <name>2-[(2R,5Z)-2-carboxy-4-methylthiazol-5(2H)-ylidene]ethyl phosphate</name>
        <dbReference type="ChEBI" id="CHEBI:62899"/>
    </ligand>
</feature>
<feature type="binding site" evidence="10">
    <location>
        <begin position="55"/>
        <end position="59"/>
    </location>
    <ligand>
        <name>4-amino-2-methyl-5-(diphosphooxymethyl)pyrimidine</name>
        <dbReference type="ChEBI" id="CHEBI:57841"/>
    </ligand>
</feature>
<evidence type="ECO:0000256" key="9">
    <source>
        <dbReference type="ARBA" id="ARBA00047883"/>
    </source>
</evidence>
<comment type="pathway">
    <text evidence="2 10 12">Cofactor biosynthesis; thiamine diphosphate biosynthesis; thiamine phosphate from 4-amino-2-methyl-5-diphosphomethylpyrimidine and 4-methyl-5-(2-phosphoethyl)-thiazole: step 1/1.</text>
</comment>
<feature type="binding site" evidence="10">
    <location>
        <begin position="158"/>
        <end position="160"/>
    </location>
    <ligand>
        <name>2-[(2R,5Z)-2-carboxy-4-methylthiazol-5(2H)-ylidene]ethyl phosphate</name>
        <dbReference type="ChEBI" id="CHEBI:62899"/>
    </ligand>
</feature>
<comment type="cofactor">
    <cofactor evidence="10">
        <name>Mg(2+)</name>
        <dbReference type="ChEBI" id="CHEBI:18420"/>
    </cofactor>
    <text evidence="10">Binds 1 Mg(2+) ion per subunit.</text>
</comment>
<proteinExistence type="inferred from homology"/>
<dbReference type="HAMAP" id="MF_00097">
    <property type="entry name" value="TMP_synthase"/>
    <property type="match status" value="1"/>
</dbReference>
<comment type="catalytic activity">
    <reaction evidence="8 10 11">
        <text>2-(2-carboxy-4-methylthiazol-5-yl)ethyl phosphate + 4-amino-2-methyl-5-(diphosphooxymethyl)pyrimidine + 2 H(+) = thiamine phosphate + CO2 + diphosphate</text>
        <dbReference type="Rhea" id="RHEA:47848"/>
        <dbReference type="ChEBI" id="CHEBI:15378"/>
        <dbReference type="ChEBI" id="CHEBI:16526"/>
        <dbReference type="ChEBI" id="CHEBI:33019"/>
        <dbReference type="ChEBI" id="CHEBI:37575"/>
        <dbReference type="ChEBI" id="CHEBI:57841"/>
        <dbReference type="ChEBI" id="CHEBI:62890"/>
        <dbReference type="EC" id="2.5.1.3"/>
    </reaction>
</comment>
<protein>
    <recommendedName>
        <fullName evidence="10">Thiamine-phosphate synthase</fullName>
        <shortName evidence="10">TP synthase</shortName>
        <shortName evidence="10">TPS</shortName>
        <ecNumber evidence="10">2.5.1.3</ecNumber>
    </recommendedName>
    <alternativeName>
        <fullName evidence="10">Thiamine-phosphate pyrophosphorylase</fullName>
        <shortName evidence="10">TMP pyrophosphorylase</shortName>
        <shortName evidence="10">TMP-PPase</shortName>
    </alternativeName>
</protein>
<feature type="binding site" evidence="10">
    <location>
        <position position="87"/>
    </location>
    <ligand>
        <name>Mg(2+)</name>
        <dbReference type="ChEBI" id="CHEBI:18420"/>
    </ligand>
</feature>
<name>A0ABP4FZ86_9MICO</name>
<evidence type="ECO:0000256" key="3">
    <source>
        <dbReference type="ARBA" id="ARBA00022679"/>
    </source>
</evidence>
<evidence type="ECO:0000256" key="11">
    <source>
        <dbReference type="RuleBase" id="RU003826"/>
    </source>
</evidence>
<dbReference type="EMBL" id="BAAAKW010000007">
    <property type="protein sequence ID" value="GAA1206903.1"/>
    <property type="molecule type" value="Genomic_DNA"/>
</dbReference>
<feature type="binding site" evidence="10">
    <location>
        <position position="161"/>
    </location>
    <ligand>
        <name>4-amino-2-methyl-5-(diphosphooxymethyl)pyrimidine</name>
        <dbReference type="ChEBI" id="CHEBI:57841"/>
    </ligand>
</feature>
<comment type="caution">
    <text evidence="14">The sequence shown here is derived from an EMBL/GenBank/DDBJ whole genome shotgun (WGS) entry which is preliminary data.</text>
</comment>
<feature type="binding site" evidence="10">
    <location>
        <position position="111"/>
    </location>
    <ligand>
        <name>Mg(2+)</name>
        <dbReference type="ChEBI" id="CHEBI:18420"/>
    </ligand>
</feature>
<evidence type="ECO:0000256" key="10">
    <source>
        <dbReference type="HAMAP-Rule" id="MF_00097"/>
    </source>
</evidence>
<dbReference type="NCBIfam" id="TIGR00693">
    <property type="entry name" value="thiE"/>
    <property type="match status" value="1"/>
</dbReference>
<dbReference type="SUPFAM" id="SSF51391">
    <property type="entry name" value="Thiamin phosphate synthase"/>
    <property type="match status" value="1"/>
</dbReference>
<dbReference type="InterPro" id="IPR034291">
    <property type="entry name" value="TMP_synthase"/>
</dbReference>
<dbReference type="InterPro" id="IPR013785">
    <property type="entry name" value="Aldolase_TIM"/>
</dbReference>
<sequence>MSGGSAVGAGSLTGYREGIDLSVYLVTDSAQARAAGHDLVDLVYEAVAGGVTLVQLREKDMPAREFLDLVLRVSTAVALKVPVLVNDRVDVYLAAREMGSRVAGVHVGQHDLPTALVRALVGPEAIVGLSAASEDQLFEAGLKSAGVDYVGIGALHHTTSKKDAPEQLGHARLAELIALSTLPSVAIGGVGPDDLPLLRASGADGAAVVSAICGAADPREAARALAEAWAGEPVGESEGEDA</sequence>
<dbReference type="Gene3D" id="3.20.20.70">
    <property type="entry name" value="Aldolase class I"/>
    <property type="match status" value="1"/>
</dbReference>
<evidence type="ECO:0000256" key="5">
    <source>
        <dbReference type="ARBA" id="ARBA00022842"/>
    </source>
</evidence>
<evidence type="ECO:0000256" key="8">
    <source>
        <dbReference type="ARBA" id="ARBA00047851"/>
    </source>
</evidence>
<evidence type="ECO:0000256" key="12">
    <source>
        <dbReference type="RuleBase" id="RU004253"/>
    </source>
</evidence>
<keyword evidence="15" id="KW-1185">Reference proteome</keyword>
<evidence type="ECO:0000256" key="4">
    <source>
        <dbReference type="ARBA" id="ARBA00022723"/>
    </source>
</evidence>
<evidence type="ECO:0000256" key="2">
    <source>
        <dbReference type="ARBA" id="ARBA00005165"/>
    </source>
</evidence>
<feature type="domain" description="Thiamine phosphate synthase/TenI" evidence="13">
    <location>
        <begin position="23"/>
        <end position="212"/>
    </location>
</feature>
<dbReference type="InterPro" id="IPR036206">
    <property type="entry name" value="ThiamineP_synth_sf"/>
</dbReference>
<evidence type="ECO:0000256" key="1">
    <source>
        <dbReference type="ARBA" id="ARBA00003814"/>
    </source>
</evidence>
<feature type="binding site" evidence="10">
    <location>
        <position position="86"/>
    </location>
    <ligand>
        <name>4-amino-2-methyl-5-(diphosphooxymethyl)pyrimidine</name>
        <dbReference type="ChEBI" id="CHEBI:57841"/>
    </ligand>
</feature>
<evidence type="ECO:0000313" key="15">
    <source>
        <dbReference type="Proteomes" id="UP001500943"/>
    </source>
</evidence>
<evidence type="ECO:0000256" key="7">
    <source>
        <dbReference type="ARBA" id="ARBA00047334"/>
    </source>
</evidence>
<dbReference type="PANTHER" id="PTHR20857:SF23">
    <property type="entry name" value="THIAMINE BIOSYNTHETIC BIFUNCTIONAL ENZYME"/>
    <property type="match status" value="1"/>
</dbReference>
<comment type="similarity">
    <text evidence="10 11">Belongs to the thiamine-phosphate synthase family.</text>
</comment>
<organism evidence="14 15">
    <name type="scientific">Rhodoglobus aureus</name>
    <dbReference type="NCBI Taxonomy" id="191497"/>
    <lineage>
        <taxon>Bacteria</taxon>
        <taxon>Bacillati</taxon>
        <taxon>Actinomycetota</taxon>
        <taxon>Actinomycetes</taxon>
        <taxon>Micrococcales</taxon>
        <taxon>Microbacteriaceae</taxon>
        <taxon>Rhodoglobus</taxon>
    </lineage>
</organism>
<comment type="function">
    <text evidence="1 10">Condenses 4-methyl-5-(beta-hydroxyethyl)thiazole monophosphate (THZ-P) and 2-methyl-4-amino-5-hydroxymethyl pyrimidine pyrophosphate (HMP-PP) to form thiamine monophosphate (TMP).</text>
</comment>
<comment type="catalytic activity">
    <reaction evidence="7 10 11">
        <text>4-methyl-5-(2-phosphooxyethyl)-thiazole + 4-amino-2-methyl-5-(diphosphooxymethyl)pyrimidine + H(+) = thiamine phosphate + diphosphate</text>
        <dbReference type="Rhea" id="RHEA:22328"/>
        <dbReference type="ChEBI" id="CHEBI:15378"/>
        <dbReference type="ChEBI" id="CHEBI:33019"/>
        <dbReference type="ChEBI" id="CHEBI:37575"/>
        <dbReference type="ChEBI" id="CHEBI:57841"/>
        <dbReference type="ChEBI" id="CHEBI:58296"/>
        <dbReference type="EC" id="2.5.1.3"/>
    </reaction>
</comment>
<accession>A0ABP4FZ86</accession>
<dbReference type="InterPro" id="IPR022998">
    <property type="entry name" value="ThiamineP_synth_TenI"/>
</dbReference>
<feature type="binding site" evidence="10">
    <location>
        <position position="130"/>
    </location>
    <ligand>
        <name>4-amino-2-methyl-5-(diphosphooxymethyl)pyrimidine</name>
        <dbReference type="ChEBI" id="CHEBI:57841"/>
    </ligand>
</feature>
<dbReference type="RefSeq" id="WP_343922479.1">
    <property type="nucleotide sequence ID" value="NZ_BAAAKW010000007.1"/>
</dbReference>
<comment type="catalytic activity">
    <reaction evidence="9 10 11">
        <text>2-[(2R,5Z)-2-carboxy-4-methylthiazol-5(2H)-ylidene]ethyl phosphate + 4-amino-2-methyl-5-(diphosphooxymethyl)pyrimidine + 2 H(+) = thiamine phosphate + CO2 + diphosphate</text>
        <dbReference type="Rhea" id="RHEA:47844"/>
        <dbReference type="ChEBI" id="CHEBI:15378"/>
        <dbReference type="ChEBI" id="CHEBI:16526"/>
        <dbReference type="ChEBI" id="CHEBI:33019"/>
        <dbReference type="ChEBI" id="CHEBI:37575"/>
        <dbReference type="ChEBI" id="CHEBI:57841"/>
        <dbReference type="ChEBI" id="CHEBI:62899"/>
        <dbReference type="EC" id="2.5.1.3"/>
    </reaction>
</comment>
<evidence type="ECO:0000259" key="13">
    <source>
        <dbReference type="Pfam" id="PF02581"/>
    </source>
</evidence>
<keyword evidence="3 10" id="KW-0808">Transferase</keyword>
<dbReference type="Pfam" id="PF02581">
    <property type="entry name" value="TMP-TENI"/>
    <property type="match status" value="1"/>
</dbReference>
<gene>
    <name evidence="10 14" type="primary">thiE</name>
    <name evidence="14" type="ORF">GCM10009655_02530</name>
</gene>
<dbReference type="EC" id="2.5.1.3" evidence="10"/>
<dbReference type="PANTHER" id="PTHR20857">
    <property type="entry name" value="THIAMINE-PHOSPHATE PYROPHOSPHORYLASE"/>
    <property type="match status" value="1"/>
</dbReference>
<keyword evidence="6 10" id="KW-0784">Thiamine biosynthesis</keyword>
<keyword evidence="4 10" id="KW-0479">Metal-binding</keyword>